<dbReference type="EMBL" id="CP036298">
    <property type="protein sequence ID" value="QDV23287.1"/>
    <property type="molecule type" value="Genomic_DNA"/>
</dbReference>
<reference evidence="1 2" key="1">
    <citation type="submission" date="2019-02" db="EMBL/GenBank/DDBJ databases">
        <title>Deep-cultivation of Planctomycetes and their phenomic and genomic characterization uncovers novel biology.</title>
        <authorList>
            <person name="Wiegand S."/>
            <person name="Jogler M."/>
            <person name="Boedeker C."/>
            <person name="Pinto D."/>
            <person name="Vollmers J."/>
            <person name="Rivas-Marin E."/>
            <person name="Kohn T."/>
            <person name="Peeters S.H."/>
            <person name="Heuer A."/>
            <person name="Rast P."/>
            <person name="Oberbeckmann S."/>
            <person name="Bunk B."/>
            <person name="Jeske O."/>
            <person name="Meyerdierks A."/>
            <person name="Storesund J.E."/>
            <person name="Kallscheuer N."/>
            <person name="Luecker S."/>
            <person name="Lage O.M."/>
            <person name="Pohl T."/>
            <person name="Merkel B.J."/>
            <person name="Hornburger P."/>
            <person name="Mueller R.-W."/>
            <person name="Bruemmer F."/>
            <person name="Labrenz M."/>
            <person name="Spormann A.M."/>
            <person name="Op den Camp H."/>
            <person name="Overmann J."/>
            <person name="Amann R."/>
            <person name="Jetten M.S.M."/>
            <person name="Mascher T."/>
            <person name="Medema M.H."/>
            <person name="Devos D.P."/>
            <person name="Kaster A.-K."/>
            <person name="Ovreas L."/>
            <person name="Rohde M."/>
            <person name="Galperin M.Y."/>
            <person name="Jogler C."/>
        </authorList>
    </citation>
    <scope>NUCLEOTIDE SEQUENCE [LARGE SCALE GENOMIC DNA]</scope>
    <source>
        <strain evidence="1 2">Q31a</strain>
    </source>
</reference>
<organism evidence="1 2">
    <name type="scientific">Aureliella helgolandensis</name>
    <dbReference type="NCBI Taxonomy" id="2527968"/>
    <lineage>
        <taxon>Bacteria</taxon>
        <taxon>Pseudomonadati</taxon>
        <taxon>Planctomycetota</taxon>
        <taxon>Planctomycetia</taxon>
        <taxon>Pirellulales</taxon>
        <taxon>Pirellulaceae</taxon>
        <taxon>Aureliella</taxon>
    </lineage>
</organism>
<proteinExistence type="predicted"/>
<dbReference type="Proteomes" id="UP000318017">
    <property type="component" value="Chromosome"/>
</dbReference>
<protein>
    <submittedName>
        <fullName evidence="1">Uncharacterized protein</fullName>
    </submittedName>
</protein>
<sequence>MGITIITTAISGRLDGNLQEALWPRQCGPSFLVANGVPLPRSGWGTEPLAFPGLRTDSGLHPLLPQPSARSRAILRRLDRSLHSGAGTGSLSVCSTGSRLAVFLRVGGDALRNLGVGNAVAFE</sequence>
<accession>A0A518G3V9</accession>
<keyword evidence="2" id="KW-1185">Reference proteome</keyword>
<dbReference type="AlphaFoldDB" id="A0A518G3V9"/>
<gene>
    <name evidence="1" type="ORF">Q31a_15850</name>
</gene>
<evidence type="ECO:0000313" key="1">
    <source>
        <dbReference type="EMBL" id="QDV23287.1"/>
    </source>
</evidence>
<dbReference type="KEGG" id="ahel:Q31a_15850"/>
<evidence type="ECO:0000313" key="2">
    <source>
        <dbReference type="Proteomes" id="UP000318017"/>
    </source>
</evidence>
<name>A0A518G3V9_9BACT</name>